<feature type="transmembrane region" description="Helical" evidence="1">
    <location>
        <begin position="194"/>
        <end position="225"/>
    </location>
</feature>
<name>A0A399SP98_9MICO</name>
<protein>
    <submittedName>
        <fullName evidence="2">Uncharacterized protein</fullName>
    </submittedName>
</protein>
<sequence>MSPALFVPIVRGDLPRARAYGHFLDLRRVLPVAVATLAVIASLGVAPQAARAAAVSIADSIAHGTVEQDIVSGRISVDQLTDSAVAARSGAPDLPPMSRSEVMRQMTEEVQALRTQAASDSTGVEAQDAADAGASVDATDVTGTAVGDGVAASKFSLRKAFRKIKHFFQHAVTVNIPLWKAVLGNGAIVTVTGLAALACASVGVLSCAVVAAFIAGSSSYVFLLLNQCVKNRDRTWHLTIPDVIHSWCSK</sequence>
<evidence type="ECO:0000313" key="3">
    <source>
        <dbReference type="Proteomes" id="UP000266634"/>
    </source>
</evidence>
<evidence type="ECO:0000256" key="1">
    <source>
        <dbReference type="SAM" id="Phobius"/>
    </source>
</evidence>
<feature type="transmembrane region" description="Helical" evidence="1">
    <location>
        <begin position="29"/>
        <end position="46"/>
    </location>
</feature>
<dbReference type="Proteomes" id="UP000266634">
    <property type="component" value="Unassembled WGS sequence"/>
</dbReference>
<organism evidence="2 3">
    <name type="scientific">Clavibacter michiganensis subsp. insidiosus</name>
    <dbReference type="NCBI Taxonomy" id="33014"/>
    <lineage>
        <taxon>Bacteria</taxon>
        <taxon>Bacillati</taxon>
        <taxon>Actinomycetota</taxon>
        <taxon>Actinomycetes</taxon>
        <taxon>Micrococcales</taxon>
        <taxon>Microbacteriaceae</taxon>
        <taxon>Clavibacter</taxon>
    </lineage>
</organism>
<comment type="caution">
    <text evidence="2">The sequence shown here is derived from an EMBL/GenBank/DDBJ whole genome shotgun (WGS) entry which is preliminary data.</text>
</comment>
<dbReference type="AlphaFoldDB" id="A0A399SP98"/>
<proteinExistence type="predicted"/>
<accession>A0A399SP98</accession>
<keyword evidence="1" id="KW-1133">Transmembrane helix</keyword>
<keyword evidence="1" id="KW-0472">Membrane</keyword>
<feature type="transmembrane region" description="Helical" evidence="1">
    <location>
        <begin position="167"/>
        <end position="188"/>
    </location>
</feature>
<keyword evidence="1" id="KW-0812">Transmembrane</keyword>
<evidence type="ECO:0000313" key="2">
    <source>
        <dbReference type="EMBL" id="RIJ44794.1"/>
    </source>
</evidence>
<dbReference type="EMBL" id="QWEA01000019">
    <property type="protein sequence ID" value="RIJ44794.1"/>
    <property type="molecule type" value="Genomic_DNA"/>
</dbReference>
<gene>
    <name evidence="2" type="ORF">DZF93_01475</name>
</gene>
<reference evidence="2 3" key="1">
    <citation type="submission" date="2018-08" db="EMBL/GenBank/DDBJ databases">
        <title>Genome Sequence of Clavibacter michiganensis Subspecies type strains, and the Atypical Peach-Colored Strains Isolated from Tomato.</title>
        <authorList>
            <person name="Osdaghi E."/>
            <person name="Portier P."/>
            <person name="Briand M."/>
            <person name="Jacques M.-A."/>
        </authorList>
    </citation>
    <scope>NUCLEOTIDE SEQUENCE [LARGE SCALE GENOMIC DNA]</scope>
    <source>
        <strain evidence="2 3">CFBP 6488</strain>
    </source>
</reference>